<reference evidence="1 4" key="2">
    <citation type="submission" date="2019-07" db="EMBL/GenBank/DDBJ databases">
        <title>Whole genome shotgun sequence of Alkalibacterium putridalgicola NBRC 103243.</title>
        <authorList>
            <person name="Hosoyama A."/>
            <person name="Uohara A."/>
            <person name="Ohji S."/>
            <person name="Ichikawa N."/>
        </authorList>
    </citation>
    <scope>NUCLEOTIDE SEQUENCE [LARGE SCALE GENOMIC DNA]</scope>
    <source>
        <strain evidence="1 4">NBRC 103243</strain>
    </source>
</reference>
<evidence type="ECO:0000313" key="1">
    <source>
        <dbReference type="EMBL" id="GEK88888.1"/>
    </source>
</evidence>
<dbReference type="RefSeq" id="WP_091486970.1">
    <property type="nucleotide sequence ID" value="NZ_BJUX01000008.1"/>
</dbReference>
<proteinExistence type="predicted"/>
<dbReference type="OrthoDB" id="2156784at2"/>
<evidence type="ECO:0000313" key="4">
    <source>
        <dbReference type="Proteomes" id="UP000321425"/>
    </source>
</evidence>
<dbReference type="EMBL" id="FOBL01000005">
    <property type="protein sequence ID" value="SEL60839.1"/>
    <property type="molecule type" value="Genomic_DNA"/>
</dbReference>
<organism evidence="2 3">
    <name type="scientific">Alkalibacterium putridalgicola</name>
    <dbReference type="NCBI Taxonomy" id="426703"/>
    <lineage>
        <taxon>Bacteria</taxon>
        <taxon>Bacillati</taxon>
        <taxon>Bacillota</taxon>
        <taxon>Bacilli</taxon>
        <taxon>Lactobacillales</taxon>
        <taxon>Carnobacteriaceae</taxon>
        <taxon>Alkalibacterium</taxon>
    </lineage>
</organism>
<reference evidence="2 3" key="1">
    <citation type="submission" date="2016-10" db="EMBL/GenBank/DDBJ databases">
        <authorList>
            <person name="de Groot N.N."/>
        </authorList>
    </citation>
    <scope>NUCLEOTIDE SEQUENCE [LARGE SCALE GENOMIC DNA]</scope>
    <source>
        <strain evidence="2 3">DSM 19182</strain>
    </source>
</reference>
<dbReference type="Proteomes" id="UP000198548">
    <property type="component" value="Unassembled WGS sequence"/>
</dbReference>
<dbReference type="Proteomes" id="UP000321425">
    <property type="component" value="Unassembled WGS sequence"/>
</dbReference>
<keyword evidence="4" id="KW-1185">Reference proteome</keyword>
<protein>
    <submittedName>
        <fullName evidence="2">Rho termination factor, N-terminal domain</fullName>
    </submittedName>
</protein>
<name>A0A1H7RLC7_9LACT</name>
<sequence length="80" mass="9330">MRTFKLDNVIKKTDNDVKIKKYLAMGFKEIEIQDAQEDEKQESSDYESMKVDELKELADEKGLEYKANIKKDELIALLGE</sequence>
<dbReference type="InterPro" id="IPR036269">
    <property type="entry name" value="Rho_N_sf"/>
</dbReference>
<gene>
    <name evidence="1" type="ORF">APU01nite_09270</name>
    <name evidence="2" type="ORF">SAMN04488100_10529</name>
</gene>
<dbReference type="Gene3D" id="1.10.720.30">
    <property type="entry name" value="SAP domain"/>
    <property type="match status" value="1"/>
</dbReference>
<dbReference type="AlphaFoldDB" id="A0A1H7RLC7"/>
<dbReference type="STRING" id="426703.SAMN04488100_10529"/>
<evidence type="ECO:0000313" key="3">
    <source>
        <dbReference type="Proteomes" id="UP000198548"/>
    </source>
</evidence>
<accession>A0A1H7RLC7</accession>
<evidence type="ECO:0000313" key="2">
    <source>
        <dbReference type="EMBL" id="SEL60839.1"/>
    </source>
</evidence>
<dbReference type="EMBL" id="BJUX01000008">
    <property type="protein sequence ID" value="GEK88888.1"/>
    <property type="molecule type" value="Genomic_DNA"/>
</dbReference>
<dbReference type="SUPFAM" id="SSF68912">
    <property type="entry name" value="Rho N-terminal domain-like"/>
    <property type="match status" value="1"/>
</dbReference>
<dbReference type="InterPro" id="IPR036361">
    <property type="entry name" value="SAP_dom_sf"/>
</dbReference>